<accession>A0AAD8ZDI9</accession>
<keyword evidence="3" id="KW-1185">Reference proteome</keyword>
<sequence>MAGGCWGGVGRGTLVFPSATVLPPISTADPSGCILGFHMLIRITSCLLSASTLNVDAFDAFNVPAGRHKCFHDGVPSDCLFGSDLETPACREMLGGQEAQTAFDLSRSRIDRADSPRADDRKPTNENLTVPIETTGISCQFRRSAQQARSPPSVFVKSFSSLLYGDYPPPPPPMMDAGTLPCATSSPPPPPVDDFGFQEGVNVGTTSAEVLPPDGWRMSVRQTGFVILISRAKDGLSSLQTGGGLARLDREISRSLRAVA</sequence>
<feature type="compositionally biased region" description="Basic and acidic residues" evidence="1">
    <location>
        <begin position="106"/>
        <end position="124"/>
    </location>
</feature>
<evidence type="ECO:0000313" key="3">
    <source>
        <dbReference type="Proteomes" id="UP001239994"/>
    </source>
</evidence>
<proteinExistence type="predicted"/>
<name>A0AAD8ZDI9_9TELE</name>
<feature type="region of interest" description="Disordered" evidence="1">
    <location>
        <begin position="101"/>
        <end position="128"/>
    </location>
</feature>
<comment type="caution">
    <text evidence="2">The sequence shown here is derived from an EMBL/GenBank/DDBJ whole genome shotgun (WGS) entry which is preliminary data.</text>
</comment>
<evidence type="ECO:0000313" key="2">
    <source>
        <dbReference type="EMBL" id="KAK1795755.1"/>
    </source>
</evidence>
<gene>
    <name evidence="2" type="ORF">P4O66_001234</name>
</gene>
<dbReference type="AlphaFoldDB" id="A0AAD8ZDI9"/>
<evidence type="ECO:0000256" key="1">
    <source>
        <dbReference type="SAM" id="MobiDB-lite"/>
    </source>
</evidence>
<organism evidence="2 3">
    <name type="scientific">Electrophorus voltai</name>
    <dbReference type="NCBI Taxonomy" id="2609070"/>
    <lineage>
        <taxon>Eukaryota</taxon>
        <taxon>Metazoa</taxon>
        <taxon>Chordata</taxon>
        <taxon>Craniata</taxon>
        <taxon>Vertebrata</taxon>
        <taxon>Euteleostomi</taxon>
        <taxon>Actinopterygii</taxon>
        <taxon>Neopterygii</taxon>
        <taxon>Teleostei</taxon>
        <taxon>Ostariophysi</taxon>
        <taxon>Gymnotiformes</taxon>
        <taxon>Gymnotoidei</taxon>
        <taxon>Gymnotidae</taxon>
        <taxon>Electrophorus</taxon>
    </lineage>
</organism>
<protein>
    <submittedName>
        <fullName evidence="2">Uncharacterized protein</fullName>
    </submittedName>
</protein>
<dbReference type="EMBL" id="JAROKS010000015">
    <property type="protein sequence ID" value="KAK1795755.1"/>
    <property type="molecule type" value="Genomic_DNA"/>
</dbReference>
<reference evidence="2" key="1">
    <citation type="submission" date="2023-03" db="EMBL/GenBank/DDBJ databases">
        <title>Electrophorus voltai genome.</title>
        <authorList>
            <person name="Bian C."/>
        </authorList>
    </citation>
    <scope>NUCLEOTIDE SEQUENCE</scope>
    <source>
        <strain evidence="2">CB-2022</strain>
        <tissue evidence="2">Muscle</tissue>
    </source>
</reference>
<dbReference type="Proteomes" id="UP001239994">
    <property type="component" value="Unassembled WGS sequence"/>
</dbReference>